<evidence type="ECO:0000256" key="4">
    <source>
        <dbReference type="ARBA" id="ARBA00022857"/>
    </source>
</evidence>
<dbReference type="InterPro" id="IPR013708">
    <property type="entry name" value="Shikimate_DH-bd_N"/>
</dbReference>
<dbReference type="GO" id="GO:0004764">
    <property type="term" value="F:shikimate 3-dehydrogenase (NADP+) activity"/>
    <property type="evidence" value="ECO:0007669"/>
    <property type="project" value="UniProtKB-UniRule"/>
</dbReference>
<dbReference type="SUPFAM" id="SSF53223">
    <property type="entry name" value="Aminoacid dehydrogenase-like, N-terminal domain"/>
    <property type="match status" value="1"/>
</dbReference>
<dbReference type="GO" id="GO:0009423">
    <property type="term" value="P:chorismate biosynthetic process"/>
    <property type="evidence" value="ECO:0007669"/>
    <property type="project" value="UniProtKB-UniRule"/>
</dbReference>
<evidence type="ECO:0000313" key="13">
    <source>
        <dbReference type="Proteomes" id="UP000001700"/>
    </source>
</evidence>
<comment type="pathway">
    <text evidence="1 8">Metabolic intermediate biosynthesis; chorismate biosynthesis; chorismate from D-erythrose 4-phosphate and phosphoenolpyruvate: step 4/7.</text>
</comment>
<dbReference type="Pfam" id="PF08501">
    <property type="entry name" value="Shikimate_dh_N"/>
    <property type="match status" value="1"/>
</dbReference>
<accession>D4G8K5</accession>
<feature type="binding site" evidence="8">
    <location>
        <position position="216"/>
    </location>
    <ligand>
        <name>shikimate</name>
        <dbReference type="ChEBI" id="CHEBI:36208"/>
    </ligand>
</feature>
<dbReference type="InterPro" id="IPR036291">
    <property type="entry name" value="NAD(P)-bd_dom_sf"/>
</dbReference>
<evidence type="ECO:0000256" key="3">
    <source>
        <dbReference type="ARBA" id="ARBA00022605"/>
    </source>
</evidence>
<dbReference type="Pfam" id="PF01488">
    <property type="entry name" value="Shikimate_DH"/>
    <property type="match status" value="1"/>
</dbReference>
<evidence type="ECO:0000256" key="6">
    <source>
        <dbReference type="ARBA" id="ARBA00023141"/>
    </source>
</evidence>
<dbReference type="eggNOG" id="COG0169">
    <property type="taxonomic scope" value="Bacteria"/>
</dbReference>
<keyword evidence="3 8" id="KW-0028">Amino-acid biosynthesis</keyword>
<keyword evidence="13" id="KW-1185">Reference proteome</keyword>
<dbReference type="SUPFAM" id="SSF51735">
    <property type="entry name" value="NAD(P)-binding Rossmann-fold domains"/>
    <property type="match status" value="1"/>
</dbReference>
<dbReference type="RefSeq" id="WP_013087836.1">
    <property type="nucleotide sequence ID" value="NC_014109.1"/>
</dbReference>
<comment type="subunit">
    <text evidence="8">Homodimer.</text>
</comment>
<reference evidence="12" key="1">
    <citation type="submission" date="2008-05" db="EMBL/GenBank/DDBJ databases">
        <title>Genome sequence of Riesia pediculicola USDA.</title>
        <authorList>
            <person name="Kirkness E.F."/>
        </authorList>
    </citation>
    <scope>NUCLEOTIDE SEQUENCE [LARGE SCALE GENOMIC DNA]</scope>
    <source>
        <strain evidence="12">USDA</strain>
    </source>
</reference>
<dbReference type="InterPro" id="IPR011342">
    <property type="entry name" value="Shikimate_DH"/>
</dbReference>
<feature type="binding site" evidence="8">
    <location>
        <position position="102"/>
    </location>
    <ligand>
        <name>shikimate</name>
        <dbReference type="ChEBI" id="CHEBI:36208"/>
    </ligand>
</feature>
<dbReference type="EMBL" id="CP001085">
    <property type="protein sequence ID" value="ADD79856.1"/>
    <property type="molecule type" value="Genomic_DNA"/>
</dbReference>
<dbReference type="PANTHER" id="PTHR21089:SF1">
    <property type="entry name" value="BIFUNCTIONAL 3-DEHYDROQUINATE DEHYDRATASE_SHIKIMATE DEHYDROGENASE, CHLOROPLASTIC"/>
    <property type="match status" value="1"/>
</dbReference>
<dbReference type="NCBIfam" id="NF001310">
    <property type="entry name" value="PRK00258.1-2"/>
    <property type="match status" value="1"/>
</dbReference>
<dbReference type="GO" id="GO:0005829">
    <property type="term" value="C:cytosol"/>
    <property type="evidence" value="ECO:0007669"/>
    <property type="project" value="TreeGrafter"/>
</dbReference>
<feature type="active site" description="Proton acceptor" evidence="8">
    <location>
        <position position="66"/>
    </location>
</feature>
<gene>
    <name evidence="8 12" type="primary">aroE</name>
    <name evidence="12" type="ordered locus">RIEPE_0420</name>
</gene>
<dbReference type="GO" id="GO:0050661">
    <property type="term" value="F:NADP binding"/>
    <property type="evidence" value="ECO:0007669"/>
    <property type="project" value="InterPro"/>
</dbReference>
<dbReference type="NCBIfam" id="TIGR00507">
    <property type="entry name" value="aroE"/>
    <property type="match status" value="1"/>
</dbReference>
<organism evidence="12 13">
    <name type="scientific">Riesia pediculicola (strain USDA)</name>
    <dbReference type="NCBI Taxonomy" id="515618"/>
    <lineage>
        <taxon>Bacteria</taxon>
        <taxon>Pseudomonadati</taxon>
        <taxon>Pseudomonadota</taxon>
        <taxon>Gammaproteobacteria</taxon>
        <taxon>Enterobacterales</taxon>
        <taxon>Enterobacteriaceae</taxon>
        <taxon>Candidatus Riesia</taxon>
    </lineage>
</organism>
<evidence type="ECO:0000256" key="7">
    <source>
        <dbReference type="ARBA" id="ARBA00049442"/>
    </source>
</evidence>
<feature type="binding site" evidence="8">
    <location>
        <position position="214"/>
    </location>
    <ligand>
        <name>NADP(+)</name>
        <dbReference type="ChEBI" id="CHEBI:58349"/>
    </ligand>
</feature>
<dbReference type="GO" id="GO:0008652">
    <property type="term" value="P:amino acid biosynthetic process"/>
    <property type="evidence" value="ECO:0007669"/>
    <property type="project" value="UniProtKB-KW"/>
</dbReference>
<comment type="similarity">
    <text evidence="8">Belongs to the shikimate dehydrogenase family.</text>
</comment>
<evidence type="ECO:0000256" key="2">
    <source>
        <dbReference type="ARBA" id="ARBA00012962"/>
    </source>
</evidence>
<proteinExistence type="inferred from homology"/>
<dbReference type="OrthoDB" id="9776868at2"/>
<feature type="binding site" evidence="8">
    <location>
        <position position="62"/>
    </location>
    <ligand>
        <name>shikimate</name>
        <dbReference type="ChEBI" id="CHEBI:36208"/>
    </ligand>
</feature>
<dbReference type="UniPathway" id="UPA00053">
    <property type="reaction ID" value="UER00087"/>
</dbReference>
<keyword evidence="5 8" id="KW-0560">Oxidoreductase</keyword>
<evidence type="ECO:0000256" key="5">
    <source>
        <dbReference type="ARBA" id="ARBA00023002"/>
    </source>
</evidence>
<feature type="domain" description="Quinate/shikimate 5-dehydrogenase/glutamyl-tRNA reductase" evidence="9">
    <location>
        <begin position="119"/>
        <end position="191"/>
    </location>
</feature>
<dbReference type="InterPro" id="IPR041121">
    <property type="entry name" value="SDH_C"/>
</dbReference>
<feature type="binding site" evidence="8">
    <location>
        <position position="246"/>
    </location>
    <ligand>
        <name>shikimate</name>
        <dbReference type="ChEBI" id="CHEBI:36208"/>
    </ligand>
</feature>
<evidence type="ECO:0000259" key="10">
    <source>
        <dbReference type="Pfam" id="PF08501"/>
    </source>
</evidence>
<feature type="binding site" evidence="8">
    <location>
        <position position="87"/>
    </location>
    <ligand>
        <name>shikimate</name>
        <dbReference type="ChEBI" id="CHEBI:36208"/>
    </ligand>
</feature>
<dbReference type="AlphaFoldDB" id="D4G8K5"/>
<dbReference type="HOGENOM" id="CLU_044063_2_0_6"/>
<dbReference type="Gene3D" id="3.40.50.720">
    <property type="entry name" value="NAD(P)-binding Rossmann-like Domain"/>
    <property type="match status" value="1"/>
</dbReference>
<protein>
    <recommendedName>
        <fullName evidence="2 8">Shikimate dehydrogenase (NADP(+))</fullName>
        <shortName evidence="8">SDH</shortName>
        <ecNumber evidence="2 8">1.1.1.25</ecNumber>
    </recommendedName>
</protein>
<dbReference type="GO" id="GO:0019632">
    <property type="term" value="P:shikimate metabolic process"/>
    <property type="evidence" value="ECO:0007669"/>
    <property type="project" value="InterPro"/>
</dbReference>
<comment type="function">
    <text evidence="8">Involved in the biosynthesis of the chorismate, which leads to the biosynthesis of aromatic amino acids. Catalyzes the reversible NADPH linked reduction of 3-dehydroshikimate (DHSA) to yield shikimate (SA).</text>
</comment>
<dbReference type="EC" id="1.1.1.25" evidence="2 8"/>
<feature type="domain" description="Shikimate dehydrogenase substrate binding N-terminal" evidence="10">
    <location>
        <begin position="6"/>
        <end position="89"/>
    </location>
</feature>
<dbReference type="Proteomes" id="UP000001700">
    <property type="component" value="Chromosome"/>
</dbReference>
<evidence type="ECO:0000313" key="12">
    <source>
        <dbReference type="EMBL" id="ADD79856.1"/>
    </source>
</evidence>
<evidence type="ECO:0000259" key="11">
    <source>
        <dbReference type="Pfam" id="PF18317"/>
    </source>
</evidence>
<evidence type="ECO:0000256" key="1">
    <source>
        <dbReference type="ARBA" id="ARBA00004871"/>
    </source>
</evidence>
<dbReference type="Gene3D" id="3.40.50.10860">
    <property type="entry name" value="Leucine Dehydrogenase, chain A, domain 1"/>
    <property type="match status" value="1"/>
</dbReference>
<feature type="binding site" evidence="8">
    <location>
        <begin position="150"/>
        <end position="155"/>
    </location>
    <ligand>
        <name>NADP(+)</name>
        <dbReference type="ChEBI" id="CHEBI:58349"/>
    </ligand>
</feature>
<feature type="binding site" evidence="8">
    <location>
        <begin position="14"/>
        <end position="16"/>
    </location>
    <ligand>
        <name>shikimate</name>
        <dbReference type="ChEBI" id="CHEBI:36208"/>
    </ligand>
</feature>
<dbReference type="CDD" id="cd01065">
    <property type="entry name" value="NAD_bind_Shikimate_DH"/>
    <property type="match status" value="1"/>
</dbReference>
<dbReference type="InterPro" id="IPR022893">
    <property type="entry name" value="Shikimate_DH_fam"/>
</dbReference>
<comment type="caution">
    <text evidence="8">Lacks conserved residue(s) required for the propagation of feature annotation.</text>
</comment>
<dbReference type="Pfam" id="PF18317">
    <property type="entry name" value="SDH_C"/>
    <property type="match status" value="1"/>
</dbReference>
<dbReference type="HAMAP" id="MF_00222">
    <property type="entry name" value="Shikimate_DH_AroE"/>
    <property type="match status" value="1"/>
</dbReference>
<name>D4G8K5_RIEPU</name>
<dbReference type="InterPro" id="IPR046346">
    <property type="entry name" value="Aminoacid_DH-like_N_sf"/>
</dbReference>
<keyword evidence="6 8" id="KW-0057">Aromatic amino acid biosynthesis</keyword>
<sequence>MEKFAIFGNPIHHSKSPIIHKLFAKQIGLQIEYRKKLVFKNQLQKKIHQFFYSENGNGLNITTPLKGYAYKIVHKLTNRAKLCGSINVIKLKNKMLFGDNMDGIGLIMDLKKYLITQKKIIKILIIGAGNASRSAIVSLLQYPVKIILVNRTYDKSKKISYLFHKTKKIQSKRIEEVQKPEYDIIINATSSGMFGKVPKISPKIFDKFVFCYDMFYKYLENTPFIKLARKYGVLQHSDGIGMLVWQAAFSFKFWTGKMPNAKSILKEIREKNKRLFNP</sequence>
<dbReference type="PANTHER" id="PTHR21089">
    <property type="entry name" value="SHIKIMATE DEHYDROGENASE"/>
    <property type="match status" value="1"/>
</dbReference>
<dbReference type="GO" id="GO:0009073">
    <property type="term" value="P:aromatic amino acid family biosynthetic process"/>
    <property type="evidence" value="ECO:0007669"/>
    <property type="project" value="UniProtKB-KW"/>
</dbReference>
<feature type="binding site" evidence="8">
    <location>
        <position position="239"/>
    </location>
    <ligand>
        <name>NADP(+)</name>
        <dbReference type="ChEBI" id="CHEBI:58349"/>
    </ligand>
</feature>
<evidence type="ECO:0000259" key="9">
    <source>
        <dbReference type="Pfam" id="PF01488"/>
    </source>
</evidence>
<dbReference type="STRING" id="515618.RIEPE_0420"/>
<dbReference type="InterPro" id="IPR006151">
    <property type="entry name" value="Shikm_DH/Glu-tRNA_Rdtase"/>
</dbReference>
<evidence type="ECO:0000256" key="8">
    <source>
        <dbReference type="HAMAP-Rule" id="MF_00222"/>
    </source>
</evidence>
<comment type="catalytic activity">
    <reaction evidence="7 8">
        <text>shikimate + NADP(+) = 3-dehydroshikimate + NADPH + H(+)</text>
        <dbReference type="Rhea" id="RHEA:17737"/>
        <dbReference type="ChEBI" id="CHEBI:15378"/>
        <dbReference type="ChEBI" id="CHEBI:16630"/>
        <dbReference type="ChEBI" id="CHEBI:36208"/>
        <dbReference type="ChEBI" id="CHEBI:57783"/>
        <dbReference type="ChEBI" id="CHEBI:58349"/>
        <dbReference type="EC" id="1.1.1.25"/>
    </reaction>
</comment>
<feature type="domain" description="SDH C-terminal" evidence="11">
    <location>
        <begin position="239"/>
        <end position="268"/>
    </location>
</feature>
<dbReference type="KEGG" id="rip:RIEPE_0420"/>
<keyword evidence="4 8" id="KW-0521">NADP</keyword>